<dbReference type="AlphaFoldDB" id="A0A4Y2SML9"/>
<organism evidence="1 2">
    <name type="scientific">Araneus ventricosus</name>
    <name type="common">Orbweaver spider</name>
    <name type="synonym">Epeira ventricosa</name>
    <dbReference type="NCBI Taxonomy" id="182803"/>
    <lineage>
        <taxon>Eukaryota</taxon>
        <taxon>Metazoa</taxon>
        <taxon>Ecdysozoa</taxon>
        <taxon>Arthropoda</taxon>
        <taxon>Chelicerata</taxon>
        <taxon>Arachnida</taxon>
        <taxon>Araneae</taxon>
        <taxon>Araneomorphae</taxon>
        <taxon>Entelegynae</taxon>
        <taxon>Araneoidea</taxon>
        <taxon>Araneidae</taxon>
        <taxon>Araneus</taxon>
    </lineage>
</organism>
<evidence type="ECO:0000313" key="2">
    <source>
        <dbReference type="Proteomes" id="UP000499080"/>
    </source>
</evidence>
<keyword evidence="2" id="KW-1185">Reference proteome</keyword>
<comment type="caution">
    <text evidence="1">The sequence shown here is derived from an EMBL/GenBank/DDBJ whole genome shotgun (WGS) entry which is preliminary data.</text>
</comment>
<dbReference type="EMBL" id="BGPR01022294">
    <property type="protein sequence ID" value="GBN88459.1"/>
    <property type="molecule type" value="Genomic_DNA"/>
</dbReference>
<protein>
    <submittedName>
        <fullName evidence="1">Uncharacterized protein</fullName>
    </submittedName>
</protein>
<proteinExistence type="predicted"/>
<reference evidence="1 2" key="1">
    <citation type="journal article" date="2019" name="Sci. Rep.">
        <title>Orb-weaving spider Araneus ventricosus genome elucidates the spidroin gene catalogue.</title>
        <authorList>
            <person name="Kono N."/>
            <person name="Nakamura H."/>
            <person name="Ohtoshi R."/>
            <person name="Moran D.A.P."/>
            <person name="Shinohara A."/>
            <person name="Yoshida Y."/>
            <person name="Fujiwara M."/>
            <person name="Mori M."/>
            <person name="Tomita M."/>
            <person name="Arakawa K."/>
        </authorList>
    </citation>
    <scope>NUCLEOTIDE SEQUENCE [LARGE SCALE GENOMIC DNA]</scope>
</reference>
<gene>
    <name evidence="1" type="ORF">AVEN_155410_1</name>
</gene>
<evidence type="ECO:0000313" key="1">
    <source>
        <dbReference type="EMBL" id="GBN88459.1"/>
    </source>
</evidence>
<dbReference type="Proteomes" id="UP000499080">
    <property type="component" value="Unassembled WGS sequence"/>
</dbReference>
<name>A0A4Y2SML9_ARAVE</name>
<sequence>MTESIRQSKTAEEDSLHYCQWSTSVAVSIHLGHRKIYLLLAQWMFTTYLHNDGGRKKWTLADFIYPSLFKDGFFLMDDLGEGDESSA</sequence>
<accession>A0A4Y2SML9</accession>